<dbReference type="SUPFAM" id="SSF50037">
    <property type="entry name" value="C-terminal domain of transcriptional repressors"/>
    <property type="match status" value="1"/>
</dbReference>
<dbReference type="CDD" id="cd16442">
    <property type="entry name" value="BPL"/>
    <property type="match status" value="1"/>
</dbReference>
<dbReference type="InterPro" id="IPR036388">
    <property type="entry name" value="WH-like_DNA-bd_sf"/>
</dbReference>
<dbReference type="SUPFAM" id="SSF46785">
    <property type="entry name" value="Winged helix' DNA-binding domain"/>
    <property type="match status" value="1"/>
</dbReference>
<keyword evidence="3 6" id="KW-0067">ATP-binding</keyword>
<dbReference type="InterPro" id="IPR045864">
    <property type="entry name" value="aa-tRNA-synth_II/BPL/LPL"/>
</dbReference>
<feature type="binding site" evidence="6">
    <location>
        <begin position="122"/>
        <end position="124"/>
    </location>
    <ligand>
        <name>biotin</name>
        <dbReference type="ChEBI" id="CHEBI:57586"/>
    </ligand>
</feature>
<reference evidence="8 9" key="1">
    <citation type="submission" date="2020-12" db="EMBL/GenBank/DDBJ databases">
        <title>WGS of Legionella: environmental sample.</title>
        <authorList>
            <person name="Cristino S."/>
            <person name="Girolamini L."/>
            <person name="Salaris S."/>
            <person name="Pascale M.R."/>
            <person name="Mazzotta M."/>
            <person name="Orsini M."/>
            <person name="Grottola A."/>
        </authorList>
    </citation>
    <scope>NUCLEOTIDE SEQUENCE [LARGE SCALE GENOMIC DNA]</scope>
    <source>
        <strain evidence="8 9">30cs62</strain>
    </source>
</reference>
<dbReference type="EC" id="6.3.4.15" evidence="6"/>
<dbReference type="RefSeq" id="WP_203113932.1">
    <property type="nucleotide sequence ID" value="NZ_JADWVM010000002.1"/>
</dbReference>
<feature type="binding site" evidence="6">
    <location>
        <position position="190"/>
    </location>
    <ligand>
        <name>biotin</name>
        <dbReference type="ChEBI" id="CHEBI:57586"/>
    </ligand>
</feature>
<dbReference type="SUPFAM" id="SSF55681">
    <property type="entry name" value="Class II aaRS and biotin synthetases"/>
    <property type="match status" value="1"/>
</dbReference>
<dbReference type="PROSITE" id="PS51733">
    <property type="entry name" value="BPL_LPL_CATALYTIC"/>
    <property type="match status" value="1"/>
</dbReference>
<keyword evidence="2 6" id="KW-0547">Nucleotide-binding</keyword>
<keyword evidence="6" id="KW-0805">Transcription regulation</keyword>
<dbReference type="InterPro" id="IPR008988">
    <property type="entry name" value="Transcriptional_repressor_C"/>
</dbReference>
<dbReference type="InterPro" id="IPR030855">
    <property type="entry name" value="Bifunct_BirA"/>
</dbReference>
<evidence type="ECO:0000256" key="3">
    <source>
        <dbReference type="ARBA" id="ARBA00022840"/>
    </source>
</evidence>
<dbReference type="PANTHER" id="PTHR12835">
    <property type="entry name" value="BIOTIN PROTEIN LIGASE"/>
    <property type="match status" value="1"/>
</dbReference>
<dbReference type="InterPro" id="IPR013196">
    <property type="entry name" value="HTH_11"/>
</dbReference>
<dbReference type="InterPro" id="IPR003142">
    <property type="entry name" value="BPL_C"/>
</dbReference>
<evidence type="ECO:0000256" key="4">
    <source>
        <dbReference type="ARBA" id="ARBA00023267"/>
    </source>
</evidence>
<dbReference type="Pfam" id="PF02237">
    <property type="entry name" value="BPL_C"/>
    <property type="match status" value="1"/>
</dbReference>
<protein>
    <recommendedName>
        <fullName evidence="6">Bifunctional ligase/repressor BirA</fullName>
    </recommendedName>
    <alternativeName>
        <fullName evidence="6">Biotin operon repressor</fullName>
    </alternativeName>
    <alternativeName>
        <fullName evidence="6">Biotin--[acetyl-CoA-carboxylase] ligase</fullName>
        <ecNumber evidence="6">6.3.4.15</ecNumber>
    </alternativeName>
    <alternativeName>
        <fullName evidence="6">Biotin--protein ligase</fullName>
    </alternativeName>
    <alternativeName>
        <fullName evidence="6">Biotin-[acetyl-CoA carboxylase] synthetase</fullName>
    </alternativeName>
</protein>
<feature type="DNA-binding region" description="H-T-H motif" evidence="6">
    <location>
        <begin position="23"/>
        <end position="42"/>
    </location>
</feature>
<dbReference type="NCBIfam" id="TIGR00121">
    <property type="entry name" value="birA_ligase"/>
    <property type="match status" value="1"/>
</dbReference>
<dbReference type="PANTHER" id="PTHR12835:SF5">
    <property type="entry name" value="BIOTIN--PROTEIN LIGASE"/>
    <property type="match status" value="1"/>
</dbReference>
<feature type="domain" description="BPL/LPL catalytic" evidence="7">
    <location>
        <begin position="80"/>
        <end position="266"/>
    </location>
</feature>
<feature type="binding site" evidence="6">
    <location>
        <position position="118"/>
    </location>
    <ligand>
        <name>biotin</name>
        <dbReference type="ChEBI" id="CHEBI:57586"/>
    </ligand>
</feature>
<dbReference type="Pfam" id="PF03099">
    <property type="entry name" value="BPL_LplA_LipB"/>
    <property type="match status" value="1"/>
</dbReference>
<dbReference type="InterPro" id="IPR004408">
    <property type="entry name" value="Biotin_CoA_COase_ligase"/>
</dbReference>
<name>A0ABS1W7Z6_9GAMM</name>
<gene>
    <name evidence="6" type="primary">birA</name>
    <name evidence="8" type="ORF">I5282_02680</name>
</gene>
<evidence type="ECO:0000256" key="2">
    <source>
        <dbReference type="ARBA" id="ARBA00022741"/>
    </source>
</evidence>
<dbReference type="GO" id="GO:0004077">
    <property type="term" value="F:biotin--[biotin carboxyl-carrier protein] ligase activity"/>
    <property type="evidence" value="ECO:0007669"/>
    <property type="project" value="UniProtKB-EC"/>
</dbReference>
<evidence type="ECO:0000313" key="9">
    <source>
        <dbReference type="Proteomes" id="UP000809910"/>
    </source>
</evidence>
<sequence>MIQFNQSQRTLIQLLGDGFCHSGNELGNALGITRSAIWKHINQLIDLGIPISRIPQQGYQLATPLKLLDEAEISAQLKNKKFTPPFKLHLFTSIDSTNRFLKEIPTGSILDICCAELQTQGRGRFGRAWHSPFGENIYCSSRWNLSCDLSRLSGLSLVTSLAVLNSLKEFIPTEEIKIKWPNDILWGNKKLCGILIEIIAESNGNAQVIIGIGLNVNTDTLKHPLPDKPWGSLYELSNQQFDRNAIIASLLFHLQNNINKFLDCDLNSFMDEWNQYDYLVGKHITVTQSLASFSGIACGIDQTGQLILKDDQGILHLLSSGDTSLQGYISNNP</sequence>
<keyword evidence="6" id="KW-0804">Transcription</keyword>
<keyword evidence="1 6" id="KW-0436">Ligase</keyword>
<comment type="catalytic activity">
    <reaction evidence="5 6">
        <text>biotin + L-lysyl-[protein] + ATP = N(6)-biotinyl-L-lysyl-[protein] + AMP + diphosphate + H(+)</text>
        <dbReference type="Rhea" id="RHEA:11756"/>
        <dbReference type="Rhea" id="RHEA-COMP:9752"/>
        <dbReference type="Rhea" id="RHEA-COMP:10505"/>
        <dbReference type="ChEBI" id="CHEBI:15378"/>
        <dbReference type="ChEBI" id="CHEBI:29969"/>
        <dbReference type="ChEBI" id="CHEBI:30616"/>
        <dbReference type="ChEBI" id="CHEBI:33019"/>
        <dbReference type="ChEBI" id="CHEBI:57586"/>
        <dbReference type="ChEBI" id="CHEBI:83144"/>
        <dbReference type="ChEBI" id="CHEBI:456215"/>
        <dbReference type="EC" id="6.3.4.15"/>
    </reaction>
</comment>
<dbReference type="HAMAP" id="MF_00978">
    <property type="entry name" value="Bifunct_BirA"/>
    <property type="match status" value="1"/>
</dbReference>
<evidence type="ECO:0000259" key="7">
    <source>
        <dbReference type="PROSITE" id="PS51733"/>
    </source>
</evidence>
<dbReference type="Pfam" id="PF08279">
    <property type="entry name" value="HTH_11"/>
    <property type="match status" value="1"/>
</dbReference>
<dbReference type="InterPro" id="IPR036390">
    <property type="entry name" value="WH_DNA-bd_sf"/>
</dbReference>
<dbReference type="Gene3D" id="2.30.30.100">
    <property type="match status" value="1"/>
</dbReference>
<dbReference type="Gene3D" id="3.30.930.10">
    <property type="entry name" value="Bira Bifunctional Protein, Domain 2"/>
    <property type="match status" value="1"/>
</dbReference>
<proteinExistence type="inferred from homology"/>
<dbReference type="InterPro" id="IPR004143">
    <property type="entry name" value="BPL_LPL_catalytic"/>
</dbReference>
<keyword evidence="9" id="KW-1185">Reference proteome</keyword>
<evidence type="ECO:0000256" key="6">
    <source>
        <dbReference type="HAMAP-Rule" id="MF_00978"/>
    </source>
</evidence>
<keyword evidence="6" id="KW-0678">Repressor</keyword>
<dbReference type="Proteomes" id="UP000809910">
    <property type="component" value="Unassembled WGS sequence"/>
</dbReference>
<accession>A0ABS1W7Z6</accession>
<comment type="caution">
    <text evidence="8">The sequence shown here is derived from an EMBL/GenBank/DDBJ whole genome shotgun (WGS) entry which is preliminary data.</text>
</comment>
<dbReference type="EMBL" id="JADWVN010000004">
    <property type="protein sequence ID" value="MBL7525478.1"/>
    <property type="molecule type" value="Genomic_DNA"/>
</dbReference>
<evidence type="ECO:0000256" key="5">
    <source>
        <dbReference type="ARBA" id="ARBA00047846"/>
    </source>
</evidence>
<evidence type="ECO:0000256" key="1">
    <source>
        <dbReference type="ARBA" id="ARBA00022598"/>
    </source>
</evidence>
<organism evidence="8 9">
    <name type="scientific">Legionella bononiensis</name>
    <dbReference type="NCBI Taxonomy" id="2793102"/>
    <lineage>
        <taxon>Bacteria</taxon>
        <taxon>Pseudomonadati</taxon>
        <taxon>Pseudomonadota</taxon>
        <taxon>Gammaproteobacteria</taxon>
        <taxon>Legionellales</taxon>
        <taxon>Legionellaceae</taxon>
        <taxon>Legionella</taxon>
    </lineage>
</organism>
<evidence type="ECO:0000313" key="8">
    <source>
        <dbReference type="EMBL" id="MBL7525478.1"/>
    </source>
</evidence>
<feature type="binding site" evidence="6">
    <location>
        <begin position="96"/>
        <end position="98"/>
    </location>
    <ligand>
        <name>biotin</name>
        <dbReference type="ChEBI" id="CHEBI:57586"/>
    </ligand>
</feature>
<comment type="function">
    <text evidence="6">Acts both as a biotin--[acetyl-CoA-carboxylase] ligase and a biotin-operon repressor. In the presence of ATP, BirA activates biotin to form the BirA-biotinyl-5'-adenylate (BirA-bio-5'-AMP or holoBirA) complex. HoloBirA can either transfer the biotinyl moiety to the biotin carboxyl carrier protein (BCCP) subunit of acetyl-CoA carboxylase, or bind to the biotin operator site and inhibit transcription of the operon.</text>
</comment>
<keyword evidence="6" id="KW-0238">DNA-binding</keyword>
<dbReference type="Gene3D" id="1.10.10.10">
    <property type="entry name" value="Winged helix-like DNA-binding domain superfamily/Winged helix DNA-binding domain"/>
    <property type="match status" value="1"/>
</dbReference>
<comment type="similarity">
    <text evidence="6">Belongs to the biotin--protein ligase family.</text>
</comment>
<keyword evidence="4 6" id="KW-0092">Biotin</keyword>